<sequence length="101" mass="11816">MLKFASFIRGHHLFEGAFYSNKYGYVSWRNSMHGSWFIQAICQVFAKKARTDEILHLFTEVNNIVAKKVSSSQHVQIPEPCSRLRKKFYFFPGVDVTKVRL</sequence>
<keyword evidence="3" id="KW-0053">Apoptosis</keyword>
<name>A0A915IDI9_ROMCU</name>
<dbReference type="InterPro" id="IPR029030">
    <property type="entry name" value="Caspase-like_dom_sf"/>
</dbReference>
<evidence type="ECO:0000256" key="4">
    <source>
        <dbReference type="ARBA" id="ARBA00022801"/>
    </source>
</evidence>
<proteinExistence type="inferred from homology"/>
<dbReference type="GO" id="GO:0006508">
    <property type="term" value="P:proteolysis"/>
    <property type="evidence" value="ECO:0007669"/>
    <property type="project" value="UniProtKB-KW"/>
</dbReference>
<accession>A0A915IDI9</accession>
<evidence type="ECO:0000256" key="1">
    <source>
        <dbReference type="ARBA" id="ARBA00010134"/>
    </source>
</evidence>
<dbReference type="Proteomes" id="UP000887565">
    <property type="component" value="Unplaced"/>
</dbReference>
<keyword evidence="2" id="KW-0645">Protease</keyword>
<evidence type="ECO:0000259" key="5">
    <source>
        <dbReference type="PROSITE" id="PS50207"/>
    </source>
</evidence>
<protein>
    <submittedName>
        <fullName evidence="7">Caspase family p10 domain-containing protein</fullName>
    </submittedName>
</protein>
<evidence type="ECO:0000313" key="6">
    <source>
        <dbReference type="Proteomes" id="UP000887565"/>
    </source>
</evidence>
<dbReference type="PANTHER" id="PTHR47901:SF8">
    <property type="entry name" value="CASPASE-3"/>
    <property type="match status" value="1"/>
</dbReference>
<dbReference type="InterPro" id="IPR011600">
    <property type="entry name" value="Pept_C14_caspase"/>
</dbReference>
<evidence type="ECO:0000256" key="2">
    <source>
        <dbReference type="ARBA" id="ARBA00022670"/>
    </source>
</evidence>
<dbReference type="InterPro" id="IPR002398">
    <property type="entry name" value="Pept_C14"/>
</dbReference>
<dbReference type="Gene3D" id="3.30.70.1470">
    <property type="entry name" value="Caspase-like"/>
    <property type="match status" value="1"/>
</dbReference>
<dbReference type="Pfam" id="PF00656">
    <property type="entry name" value="Peptidase_C14"/>
    <property type="match status" value="1"/>
</dbReference>
<feature type="domain" description="Caspase family p10" evidence="5">
    <location>
        <begin position="17"/>
        <end position="92"/>
    </location>
</feature>
<dbReference type="GO" id="GO:0006915">
    <property type="term" value="P:apoptotic process"/>
    <property type="evidence" value="ECO:0007669"/>
    <property type="project" value="UniProtKB-KW"/>
</dbReference>
<evidence type="ECO:0000256" key="3">
    <source>
        <dbReference type="ARBA" id="ARBA00022703"/>
    </source>
</evidence>
<dbReference type="InterPro" id="IPR015917">
    <property type="entry name" value="Pept_C14A"/>
</dbReference>
<reference evidence="7" key="1">
    <citation type="submission" date="2022-11" db="UniProtKB">
        <authorList>
            <consortium name="WormBaseParasite"/>
        </authorList>
    </citation>
    <scope>IDENTIFICATION</scope>
</reference>
<dbReference type="AlphaFoldDB" id="A0A915IDI9"/>
<keyword evidence="4" id="KW-0378">Hydrolase</keyword>
<dbReference type="PRINTS" id="PR00376">
    <property type="entry name" value="IL1BCENZYME"/>
</dbReference>
<evidence type="ECO:0000313" key="7">
    <source>
        <dbReference type="WBParaSite" id="nRc.2.0.1.t11276-RA"/>
    </source>
</evidence>
<dbReference type="SUPFAM" id="SSF52129">
    <property type="entry name" value="Caspase-like"/>
    <property type="match status" value="1"/>
</dbReference>
<dbReference type="GO" id="GO:0004197">
    <property type="term" value="F:cysteine-type endopeptidase activity"/>
    <property type="evidence" value="ECO:0007669"/>
    <property type="project" value="InterPro"/>
</dbReference>
<keyword evidence="6" id="KW-1185">Reference proteome</keyword>
<dbReference type="PROSITE" id="PS50207">
    <property type="entry name" value="CASPASE_P10"/>
    <property type="match status" value="1"/>
</dbReference>
<dbReference type="PANTHER" id="PTHR47901">
    <property type="entry name" value="CASPASE RECRUITMENT DOMAIN-CONTAINING PROTEIN 18"/>
    <property type="match status" value="1"/>
</dbReference>
<organism evidence="6 7">
    <name type="scientific">Romanomermis culicivorax</name>
    <name type="common">Nematode worm</name>
    <dbReference type="NCBI Taxonomy" id="13658"/>
    <lineage>
        <taxon>Eukaryota</taxon>
        <taxon>Metazoa</taxon>
        <taxon>Ecdysozoa</taxon>
        <taxon>Nematoda</taxon>
        <taxon>Enoplea</taxon>
        <taxon>Dorylaimia</taxon>
        <taxon>Mermithida</taxon>
        <taxon>Mermithoidea</taxon>
        <taxon>Mermithidae</taxon>
        <taxon>Romanomermis</taxon>
    </lineage>
</organism>
<comment type="similarity">
    <text evidence="1">Belongs to the peptidase C14A family.</text>
</comment>
<dbReference type="InterPro" id="IPR002138">
    <property type="entry name" value="Pept_C14_p10"/>
</dbReference>
<dbReference type="WBParaSite" id="nRc.2.0.1.t11276-RA">
    <property type="protein sequence ID" value="nRc.2.0.1.t11276-RA"/>
    <property type="gene ID" value="nRc.2.0.1.g11276"/>
</dbReference>